<protein>
    <submittedName>
        <fullName evidence="1">Uncharacterized protein</fullName>
    </submittedName>
</protein>
<accession>A0A6A5UK87</accession>
<evidence type="ECO:0000313" key="1">
    <source>
        <dbReference type="EMBL" id="KAF1965084.1"/>
    </source>
</evidence>
<gene>
    <name evidence="1" type="ORF">BU23DRAFT_575147</name>
</gene>
<organism evidence="1 2">
    <name type="scientific">Bimuria novae-zelandiae CBS 107.79</name>
    <dbReference type="NCBI Taxonomy" id="1447943"/>
    <lineage>
        <taxon>Eukaryota</taxon>
        <taxon>Fungi</taxon>
        <taxon>Dikarya</taxon>
        <taxon>Ascomycota</taxon>
        <taxon>Pezizomycotina</taxon>
        <taxon>Dothideomycetes</taxon>
        <taxon>Pleosporomycetidae</taxon>
        <taxon>Pleosporales</taxon>
        <taxon>Massarineae</taxon>
        <taxon>Didymosphaeriaceae</taxon>
        <taxon>Bimuria</taxon>
    </lineage>
</organism>
<name>A0A6A5UK87_9PLEO</name>
<dbReference type="OrthoDB" id="3795687at2759"/>
<dbReference type="Proteomes" id="UP000800036">
    <property type="component" value="Unassembled WGS sequence"/>
</dbReference>
<dbReference type="AlphaFoldDB" id="A0A6A5UK87"/>
<keyword evidence="2" id="KW-1185">Reference proteome</keyword>
<evidence type="ECO:0000313" key="2">
    <source>
        <dbReference type="Proteomes" id="UP000800036"/>
    </source>
</evidence>
<proteinExistence type="predicted"/>
<sequence>MRTPYTPLEDVTETYTQGRNTTTAYPLHYTTMPGKEPHWQVNHYGKISIPSPIPVLPKPLALSYRNYYNNYGQIDFVKQEKKVKPQKKTKYCPRALAGGLVISALLRHYFPRPENEVKEIFPGTGSDEEFKSEPVLAGMSLVGTRHWIVQQQEGSQEIVAVVVLVTDPKFFQLGGRETPTTLGVTKDLIDAEGRVVINKDNTMPCGAVVLVAGTWDPVKPQFEFYEISMAPEYAPLVDQMFKAVRWGAQRVHGGDLSMPKHTMETDKMAPSDLLIKRKTYTMTPPDFSIKHTYVLIAKYPKLGAKVTAFIASPTPAPPVSPITPPTSPVKRKATSALESEHAPMAKQAKLGAKVTVFKIAAVVALPMPAPPAPASMPKERVRHRGSVTPEFTGVDEAYVKTVKQNGRGLLIEGATGR</sequence>
<reference evidence="1" key="1">
    <citation type="journal article" date="2020" name="Stud. Mycol.">
        <title>101 Dothideomycetes genomes: a test case for predicting lifestyles and emergence of pathogens.</title>
        <authorList>
            <person name="Haridas S."/>
            <person name="Albert R."/>
            <person name="Binder M."/>
            <person name="Bloem J."/>
            <person name="Labutti K."/>
            <person name="Salamov A."/>
            <person name="Andreopoulos B."/>
            <person name="Baker S."/>
            <person name="Barry K."/>
            <person name="Bills G."/>
            <person name="Bluhm B."/>
            <person name="Cannon C."/>
            <person name="Castanera R."/>
            <person name="Culley D."/>
            <person name="Daum C."/>
            <person name="Ezra D."/>
            <person name="Gonzalez J."/>
            <person name="Henrissat B."/>
            <person name="Kuo A."/>
            <person name="Liang C."/>
            <person name="Lipzen A."/>
            <person name="Lutzoni F."/>
            <person name="Magnuson J."/>
            <person name="Mondo S."/>
            <person name="Nolan M."/>
            <person name="Ohm R."/>
            <person name="Pangilinan J."/>
            <person name="Park H.-J."/>
            <person name="Ramirez L."/>
            <person name="Alfaro M."/>
            <person name="Sun H."/>
            <person name="Tritt A."/>
            <person name="Yoshinaga Y."/>
            <person name="Zwiers L.-H."/>
            <person name="Turgeon B."/>
            <person name="Goodwin S."/>
            <person name="Spatafora J."/>
            <person name="Crous P."/>
            <person name="Grigoriev I."/>
        </authorList>
    </citation>
    <scope>NUCLEOTIDE SEQUENCE</scope>
    <source>
        <strain evidence="1">CBS 107.79</strain>
    </source>
</reference>
<dbReference type="EMBL" id="ML976770">
    <property type="protein sequence ID" value="KAF1965084.1"/>
    <property type="molecule type" value="Genomic_DNA"/>
</dbReference>